<proteinExistence type="predicted"/>
<name>A0A383V804_TETOB</name>
<keyword evidence="1" id="KW-0732">Signal</keyword>
<feature type="signal peptide" evidence="1">
    <location>
        <begin position="1"/>
        <end position="18"/>
    </location>
</feature>
<dbReference type="Proteomes" id="UP000256970">
    <property type="component" value="Unassembled WGS sequence"/>
</dbReference>
<gene>
    <name evidence="2" type="ORF">BQ4739_LOCUS2279</name>
</gene>
<evidence type="ECO:0000313" key="2">
    <source>
        <dbReference type="EMBL" id="SZX61715.1"/>
    </source>
</evidence>
<keyword evidence="3" id="KW-1185">Reference proteome</keyword>
<evidence type="ECO:0000256" key="1">
    <source>
        <dbReference type="SAM" id="SignalP"/>
    </source>
</evidence>
<protein>
    <recommendedName>
        <fullName evidence="4">UPAR/Ly6 domain-containing protein</fullName>
    </recommendedName>
</protein>
<reference evidence="2 3" key="1">
    <citation type="submission" date="2016-10" db="EMBL/GenBank/DDBJ databases">
        <authorList>
            <person name="Cai Z."/>
        </authorList>
    </citation>
    <scope>NUCLEOTIDE SEQUENCE [LARGE SCALE GENOMIC DNA]</scope>
</reference>
<organism evidence="2 3">
    <name type="scientific">Tetradesmus obliquus</name>
    <name type="common">Green alga</name>
    <name type="synonym">Acutodesmus obliquus</name>
    <dbReference type="NCBI Taxonomy" id="3088"/>
    <lineage>
        <taxon>Eukaryota</taxon>
        <taxon>Viridiplantae</taxon>
        <taxon>Chlorophyta</taxon>
        <taxon>core chlorophytes</taxon>
        <taxon>Chlorophyceae</taxon>
        <taxon>CS clade</taxon>
        <taxon>Sphaeropleales</taxon>
        <taxon>Scenedesmaceae</taxon>
        <taxon>Tetradesmus</taxon>
    </lineage>
</organism>
<dbReference type="EMBL" id="FNXT01000170">
    <property type="protein sequence ID" value="SZX61715.1"/>
    <property type="molecule type" value="Genomic_DNA"/>
</dbReference>
<evidence type="ECO:0008006" key="4">
    <source>
        <dbReference type="Google" id="ProtNLM"/>
    </source>
</evidence>
<dbReference type="AlphaFoldDB" id="A0A383V804"/>
<accession>A0A383V804</accession>
<feature type="chain" id="PRO_5016574373" description="UPAR/Ly6 domain-containing protein" evidence="1">
    <location>
        <begin position="19"/>
        <end position="194"/>
    </location>
</feature>
<evidence type="ECO:0000313" key="3">
    <source>
        <dbReference type="Proteomes" id="UP000256970"/>
    </source>
</evidence>
<sequence length="194" mass="19611">MTVTIFLLCLLFSTLVAAQTDAAAGTARLTCYNVDWPTSGPTTATATSCPITEDVDTCVRYQFTCTEGDRSCSGVPVGTTKWAYTIVSAATCETMKNNNLTYPNTLCCSTDLCNKPDPALDPDTRVVDSPVLIIGAQPSPSPSPAIPAAPASPAASSPLPAAPIAKGSAGRSSSSLLLLAAAAVAAAVNGAIGI</sequence>